<sequence>MRVTQWPSLATAATIVLAQVINAQSQNQTRLLDLNQADWPTIPSTCFSVLTQTVNCAPVLIWTRDLGGGMTRFYTDESLSNLCTTACTSGLTAWHRRVVGACANVRVSMSNSSDTLTWVAQWAQEYLEAYSSTCLKDNSGQLCNSVLRSVMEVNPTNQAQTATPSSTAVCNSCFLSVLSTQLAMPLGAEETRLSLAYQAATSKCGSTAWTMPSPAKTTWDVSGTAGPGPEPTCAGKTVTLSGQTCQEVSTSNGISTRSLLMANGLSGDCYGFPQSGTLCIPNKSVCKTYTVKQGDTCRTIGSANGVTKPQLISWNPELGMDCSSFDSVVGEVICISNPGGDWVNPDPPPPPVTTTFESIPSMPGMMEMTSLPEPTRIGWNNSIEVAPYADDTRLDCSLYAQPPILQDWASDTYTSDCKEVAAGYNIALDDFLSWNPSLKTDCTLKSDRQYCVSISNDTVPDTNEFCAEFAFAYPGRGCDAFIATHGLEMAQFTTWNPVVGQTCEGFKTGLSYCVNVYKFRQPGIVSTCNKFAVANNSRWADSPCKIIESKFGIEHPRFVAWNPAVKQNCTGLYRNYEYCVSIPGFRPTFPTTAAAPQQT</sequence>
<dbReference type="PANTHER" id="PTHR34997:SF2">
    <property type="entry name" value="LYSM DOMAIN-CONTAINING PROTEIN-RELATED"/>
    <property type="match status" value="1"/>
</dbReference>
<dbReference type="SMART" id="SM00257">
    <property type="entry name" value="LysM"/>
    <property type="match status" value="1"/>
</dbReference>
<keyword evidence="2 5" id="KW-0732">Signal</keyword>
<dbReference type="InterPro" id="IPR018392">
    <property type="entry name" value="LysM"/>
</dbReference>
<dbReference type="OrthoDB" id="5985073at2759"/>
<organism evidence="7 8">
    <name type="scientific">Thyridium curvatum</name>
    <dbReference type="NCBI Taxonomy" id="1093900"/>
    <lineage>
        <taxon>Eukaryota</taxon>
        <taxon>Fungi</taxon>
        <taxon>Dikarya</taxon>
        <taxon>Ascomycota</taxon>
        <taxon>Pezizomycotina</taxon>
        <taxon>Sordariomycetes</taxon>
        <taxon>Sordariomycetidae</taxon>
        <taxon>Thyridiales</taxon>
        <taxon>Thyridiaceae</taxon>
        <taxon>Thyridium</taxon>
    </lineage>
</organism>
<keyword evidence="1" id="KW-0147">Chitin-binding</keyword>
<comment type="caution">
    <text evidence="7">The sequence shown here is derived from an EMBL/GenBank/DDBJ whole genome shotgun (WGS) entry which is preliminary data.</text>
</comment>
<dbReference type="InParanoid" id="A0A507BCI6"/>
<dbReference type="InterPro" id="IPR052210">
    <property type="entry name" value="LysM1-like"/>
</dbReference>
<evidence type="ECO:0000256" key="3">
    <source>
        <dbReference type="ARBA" id="ARBA00023026"/>
    </source>
</evidence>
<dbReference type="GO" id="GO:0008061">
    <property type="term" value="F:chitin binding"/>
    <property type="evidence" value="ECO:0007669"/>
    <property type="project" value="UniProtKB-KW"/>
</dbReference>
<evidence type="ECO:0000256" key="1">
    <source>
        <dbReference type="ARBA" id="ARBA00022669"/>
    </source>
</evidence>
<dbReference type="CDD" id="cd00118">
    <property type="entry name" value="LysM"/>
    <property type="match status" value="1"/>
</dbReference>
<dbReference type="AlphaFoldDB" id="A0A507BCI6"/>
<accession>A0A507BCI6</accession>
<keyword evidence="3" id="KW-0843">Virulence</keyword>
<gene>
    <name evidence="7" type="ORF">E0L32_003518</name>
</gene>
<evidence type="ECO:0000313" key="8">
    <source>
        <dbReference type="Proteomes" id="UP000319257"/>
    </source>
</evidence>
<evidence type="ECO:0000313" key="7">
    <source>
        <dbReference type="EMBL" id="TPX16956.1"/>
    </source>
</evidence>
<evidence type="ECO:0000259" key="6">
    <source>
        <dbReference type="PROSITE" id="PS51782"/>
    </source>
</evidence>
<evidence type="ECO:0000256" key="2">
    <source>
        <dbReference type="ARBA" id="ARBA00022729"/>
    </source>
</evidence>
<evidence type="ECO:0000256" key="5">
    <source>
        <dbReference type="SAM" id="SignalP"/>
    </source>
</evidence>
<dbReference type="SUPFAM" id="SSF54106">
    <property type="entry name" value="LysM domain"/>
    <property type="match status" value="1"/>
</dbReference>
<comment type="similarity">
    <text evidence="4">Belongs to the secreted LysM effector family.</text>
</comment>
<dbReference type="PANTHER" id="PTHR34997">
    <property type="entry name" value="AM15"/>
    <property type="match status" value="1"/>
</dbReference>
<dbReference type="RefSeq" id="XP_030998667.1">
    <property type="nucleotide sequence ID" value="XM_031137827.1"/>
</dbReference>
<dbReference type="PROSITE" id="PS51782">
    <property type="entry name" value="LYSM"/>
    <property type="match status" value="1"/>
</dbReference>
<keyword evidence="8" id="KW-1185">Reference proteome</keyword>
<protein>
    <recommendedName>
        <fullName evidence="6">LysM domain-containing protein</fullName>
    </recommendedName>
</protein>
<dbReference type="GeneID" id="41970965"/>
<proteinExistence type="inferred from homology"/>
<feature type="domain" description="LysM" evidence="6">
    <location>
        <begin position="287"/>
        <end position="335"/>
    </location>
</feature>
<reference evidence="7 8" key="1">
    <citation type="submission" date="2019-06" db="EMBL/GenBank/DDBJ databases">
        <title>Draft genome sequence of the filamentous fungus Phialemoniopsis curvata isolated from diesel fuel.</title>
        <authorList>
            <person name="Varaljay V.A."/>
            <person name="Lyon W.J."/>
            <person name="Crouch A.L."/>
            <person name="Drake C.E."/>
            <person name="Hollomon J.M."/>
            <person name="Nadeau L.J."/>
            <person name="Nunn H.S."/>
            <person name="Stevenson B.S."/>
            <person name="Bojanowski C.L."/>
            <person name="Crookes-Goodson W.J."/>
        </authorList>
    </citation>
    <scope>NUCLEOTIDE SEQUENCE [LARGE SCALE GENOMIC DNA]</scope>
    <source>
        <strain evidence="7 8">D216</strain>
    </source>
</reference>
<evidence type="ECO:0000256" key="4">
    <source>
        <dbReference type="ARBA" id="ARBA00044955"/>
    </source>
</evidence>
<name>A0A507BCI6_9PEZI</name>
<dbReference type="Gene3D" id="3.10.350.10">
    <property type="entry name" value="LysM domain"/>
    <property type="match status" value="4"/>
</dbReference>
<dbReference type="Pfam" id="PF01476">
    <property type="entry name" value="LysM"/>
    <property type="match status" value="1"/>
</dbReference>
<feature type="signal peptide" evidence="5">
    <location>
        <begin position="1"/>
        <end position="18"/>
    </location>
</feature>
<dbReference type="STRING" id="1093900.A0A507BCI6"/>
<dbReference type="Proteomes" id="UP000319257">
    <property type="component" value="Unassembled WGS sequence"/>
</dbReference>
<feature type="chain" id="PRO_5021347083" description="LysM domain-containing protein" evidence="5">
    <location>
        <begin position="19"/>
        <end position="599"/>
    </location>
</feature>
<dbReference type="EMBL" id="SKBQ01000015">
    <property type="protein sequence ID" value="TPX16956.1"/>
    <property type="molecule type" value="Genomic_DNA"/>
</dbReference>
<dbReference type="InterPro" id="IPR036779">
    <property type="entry name" value="LysM_dom_sf"/>
</dbReference>